<dbReference type="PANTHER" id="PTHR43297">
    <property type="entry name" value="OLIGOPEPTIDE TRANSPORT ATP-BINDING PROTEIN APPD"/>
    <property type="match status" value="1"/>
</dbReference>
<evidence type="ECO:0000256" key="9">
    <source>
        <dbReference type="ARBA" id="ARBA00023136"/>
    </source>
</evidence>
<keyword evidence="4" id="KW-1003">Cell membrane</keyword>
<evidence type="ECO:0000256" key="4">
    <source>
        <dbReference type="ARBA" id="ARBA00022475"/>
    </source>
</evidence>
<evidence type="ECO:0000256" key="6">
    <source>
        <dbReference type="ARBA" id="ARBA00022741"/>
    </source>
</evidence>
<dbReference type="GO" id="GO:0005886">
    <property type="term" value="C:plasma membrane"/>
    <property type="evidence" value="ECO:0007669"/>
    <property type="project" value="UniProtKB-SubCell"/>
</dbReference>
<keyword evidence="7 11" id="KW-0067">ATP-binding</keyword>
<sequence length="560" mass="61575">MEQPVLHVSDLSVGFSVRSHVTDVVHGVSFDLHKGETLCVVGESGSGKSVTARALMRICRPGRITGGQILLNGPEGTVDITALDDNDEAMRAIRGDRIGMVFQEPMSSLSPVHTIGAQITETILLHRNMTDAAARAEAIESLRRVQIPDPETAIDKYSFEFSGGMRQRAMIAMALACQPEILIADEPTTALDVTTQAEILRLLKRLQAELGMAVIFITHDMGVVAEIADRVAVMYHGRLVELGPARQVFHDPQAAYTRHLIGASSRFSIARDHDRGGTLPPAAPKPLLEVRELDLTFRKTTGFIRRRTKEFHALKQVSFTLHEGENLGIVGESGSGKTTLVRALVGLLNADAGSAMYRSKDGRSFDLLEPGALRGAGLNREIRMVFQDPFSSLNPRMTVEQIIAEPLILEGRLPRREIRDKAAYLLNRVGLPQAMLTRYPHAFSGGQRQRISIARSLAVDPRLIIADEATSALDGSIRSQILDLLFDLQTELGLSYIFVGHDLGVVRYFCDRIAVMHKGELVEIDRAARICQQPTRDYTRNLIAAVPGTDPDHRRLIAAE</sequence>
<dbReference type="PANTHER" id="PTHR43297:SF14">
    <property type="entry name" value="ATPASE AAA-TYPE CORE DOMAIN-CONTAINING PROTEIN"/>
    <property type="match status" value="1"/>
</dbReference>
<dbReference type="InterPro" id="IPR017871">
    <property type="entry name" value="ABC_transporter-like_CS"/>
</dbReference>
<comment type="similarity">
    <text evidence="2">Belongs to the ABC transporter superfamily.</text>
</comment>
<dbReference type="Pfam" id="PF08352">
    <property type="entry name" value="oligo_HPY"/>
    <property type="match status" value="2"/>
</dbReference>
<dbReference type="Pfam" id="PF00005">
    <property type="entry name" value="ABC_tran"/>
    <property type="match status" value="2"/>
</dbReference>
<dbReference type="PROSITE" id="PS00211">
    <property type="entry name" value="ABC_TRANSPORTER_1"/>
    <property type="match status" value="2"/>
</dbReference>
<keyword evidence="8" id="KW-1278">Translocase</keyword>
<feature type="domain" description="ABC transporter" evidence="10">
    <location>
        <begin position="6"/>
        <end position="261"/>
    </location>
</feature>
<evidence type="ECO:0000256" key="1">
    <source>
        <dbReference type="ARBA" id="ARBA00004417"/>
    </source>
</evidence>
<evidence type="ECO:0000313" key="11">
    <source>
        <dbReference type="EMBL" id="MSU88020.1"/>
    </source>
</evidence>
<dbReference type="InterPro" id="IPR013563">
    <property type="entry name" value="Oligopep_ABC_C"/>
</dbReference>
<evidence type="ECO:0000256" key="8">
    <source>
        <dbReference type="ARBA" id="ARBA00022967"/>
    </source>
</evidence>
<evidence type="ECO:0000256" key="3">
    <source>
        <dbReference type="ARBA" id="ARBA00022448"/>
    </source>
</evidence>
<dbReference type="CDD" id="cd03257">
    <property type="entry name" value="ABC_NikE_OppD_transporters"/>
    <property type="match status" value="2"/>
</dbReference>
<comment type="caution">
    <text evidence="11">The sequence shown here is derived from an EMBL/GenBank/DDBJ whole genome shotgun (WGS) entry which is preliminary data.</text>
</comment>
<dbReference type="NCBIfam" id="NF008453">
    <property type="entry name" value="PRK11308.1"/>
    <property type="match status" value="2"/>
</dbReference>
<name>A0A6L5YVD9_9RHOB</name>
<keyword evidence="9" id="KW-0472">Membrane</keyword>
<dbReference type="GO" id="GO:0005524">
    <property type="term" value="F:ATP binding"/>
    <property type="evidence" value="ECO:0007669"/>
    <property type="project" value="UniProtKB-KW"/>
</dbReference>
<proteinExistence type="inferred from homology"/>
<keyword evidence="6" id="KW-0547">Nucleotide-binding</keyword>
<dbReference type="SUPFAM" id="SSF52540">
    <property type="entry name" value="P-loop containing nucleoside triphosphate hydrolases"/>
    <property type="match status" value="2"/>
</dbReference>
<dbReference type="InterPro" id="IPR027417">
    <property type="entry name" value="P-loop_NTPase"/>
</dbReference>
<dbReference type="SMART" id="SM00382">
    <property type="entry name" value="AAA"/>
    <property type="match status" value="2"/>
</dbReference>
<dbReference type="FunFam" id="3.40.50.300:FF:000016">
    <property type="entry name" value="Oligopeptide ABC transporter ATP-binding component"/>
    <property type="match status" value="1"/>
</dbReference>
<evidence type="ECO:0000256" key="5">
    <source>
        <dbReference type="ARBA" id="ARBA00022519"/>
    </source>
</evidence>
<evidence type="ECO:0000256" key="7">
    <source>
        <dbReference type="ARBA" id="ARBA00022840"/>
    </source>
</evidence>
<organism evidence="11 12">
    <name type="scientific">Halovulum marinum</name>
    <dbReference type="NCBI Taxonomy" id="2662447"/>
    <lineage>
        <taxon>Bacteria</taxon>
        <taxon>Pseudomonadati</taxon>
        <taxon>Pseudomonadota</taxon>
        <taxon>Alphaproteobacteria</taxon>
        <taxon>Rhodobacterales</taxon>
        <taxon>Paracoccaceae</taxon>
        <taxon>Halovulum</taxon>
    </lineage>
</organism>
<keyword evidence="12" id="KW-1185">Reference proteome</keyword>
<protein>
    <submittedName>
        <fullName evidence="11">Dipeptide ABC transporter ATP-binding protein</fullName>
    </submittedName>
</protein>
<gene>
    <name evidence="11" type="ORF">GE300_00120</name>
</gene>
<dbReference type="GO" id="GO:0016887">
    <property type="term" value="F:ATP hydrolysis activity"/>
    <property type="evidence" value="ECO:0007669"/>
    <property type="project" value="InterPro"/>
</dbReference>
<dbReference type="InterPro" id="IPR003593">
    <property type="entry name" value="AAA+_ATPase"/>
</dbReference>
<feature type="domain" description="ABC transporter" evidence="10">
    <location>
        <begin position="290"/>
        <end position="543"/>
    </location>
</feature>
<keyword evidence="3" id="KW-0813">Transport</keyword>
<dbReference type="AlphaFoldDB" id="A0A6L5YVD9"/>
<dbReference type="GO" id="GO:0055085">
    <property type="term" value="P:transmembrane transport"/>
    <property type="evidence" value="ECO:0007669"/>
    <property type="project" value="UniProtKB-ARBA"/>
</dbReference>
<dbReference type="PROSITE" id="PS50893">
    <property type="entry name" value="ABC_TRANSPORTER_2"/>
    <property type="match status" value="2"/>
</dbReference>
<dbReference type="InterPro" id="IPR050388">
    <property type="entry name" value="ABC_Ni/Peptide_Import"/>
</dbReference>
<dbReference type="NCBIfam" id="NF007739">
    <property type="entry name" value="PRK10419.1"/>
    <property type="match status" value="2"/>
</dbReference>
<evidence type="ECO:0000313" key="12">
    <source>
        <dbReference type="Proteomes" id="UP000474957"/>
    </source>
</evidence>
<keyword evidence="5" id="KW-0997">Cell inner membrane</keyword>
<comment type="subcellular location">
    <subcellularLocation>
        <location evidence="1">Cell inner membrane</location>
        <topology evidence="1">Peripheral membrane protein</topology>
    </subcellularLocation>
</comment>
<evidence type="ECO:0000256" key="2">
    <source>
        <dbReference type="ARBA" id="ARBA00005417"/>
    </source>
</evidence>
<dbReference type="RefSeq" id="WP_154443713.1">
    <property type="nucleotide sequence ID" value="NZ_WIND01000001.1"/>
</dbReference>
<reference evidence="11 12" key="1">
    <citation type="submission" date="2019-10" db="EMBL/GenBank/DDBJ databases">
        <title>Cognatihalovulum marinum gen. nov. sp. nov., a new member of the family Rhodobacteraceae isolated from deep seawater of the Northwest Indian Ocean.</title>
        <authorList>
            <person name="Ruan C."/>
            <person name="Wang J."/>
            <person name="Zheng X."/>
            <person name="Song L."/>
            <person name="Zhu Y."/>
            <person name="Huang Y."/>
            <person name="Lu Z."/>
            <person name="Du W."/>
            <person name="Huang L."/>
            <person name="Dai X."/>
        </authorList>
    </citation>
    <scope>NUCLEOTIDE SEQUENCE [LARGE SCALE GENOMIC DNA]</scope>
    <source>
        <strain evidence="11 12">2CG4</strain>
    </source>
</reference>
<evidence type="ECO:0000259" key="10">
    <source>
        <dbReference type="PROSITE" id="PS50893"/>
    </source>
</evidence>
<accession>A0A6L5YVD9</accession>
<dbReference type="GO" id="GO:0015833">
    <property type="term" value="P:peptide transport"/>
    <property type="evidence" value="ECO:0007669"/>
    <property type="project" value="InterPro"/>
</dbReference>
<dbReference type="Gene3D" id="3.40.50.300">
    <property type="entry name" value="P-loop containing nucleotide triphosphate hydrolases"/>
    <property type="match status" value="2"/>
</dbReference>
<dbReference type="Proteomes" id="UP000474957">
    <property type="component" value="Unassembled WGS sequence"/>
</dbReference>
<dbReference type="InterPro" id="IPR003439">
    <property type="entry name" value="ABC_transporter-like_ATP-bd"/>
</dbReference>
<dbReference type="EMBL" id="WIND01000001">
    <property type="protein sequence ID" value="MSU88020.1"/>
    <property type="molecule type" value="Genomic_DNA"/>
</dbReference>